<feature type="transmembrane region" description="Helical" evidence="1">
    <location>
        <begin position="126"/>
        <end position="144"/>
    </location>
</feature>
<keyword evidence="3" id="KW-1185">Reference proteome</keyword>
<dbReference type="AlphaFoldDB" id="A0A316F638"/>
<sequence length="149" mass="15351">MAGRERWLSWLRGRRGLVTWWVLISCTAVNGLVVGYGSLHFLQFSLSRGDHLVSGGGYAAAGAVLAVAAAGAAGWRAPVSVVLGSAVLAVGSAACAVWSFGVAARFPPDAGRDGPWDGVGGVLAGPWTWLLLLCGSLGVIRLIGRRRGP</sequence>
<feature type="transmembrane region" description="Helical" evidence="1">
    <location>
        <begin position="20"/>
        <end position="43"/>
    </location>
</feature>
<dbReference type="EMBL" id="QGGR01000020">
    <property type="protein sequence ID" value="PWK40167.1"/>
    <property type="molecule type" value="Genomic_DNA"/>
</dbReference>
<comment type="caution">
    <text evidence="2">The sequence shown here is derived from an EMBL/GenBank/DDBJ whole genome shotgun (WGS) entry which is preliminary data.</text>
</comment>
<reference evidence="2 3" key="1">
    <citation type="submission" date="2018-05" db="EMBL/GenBank/DDBJ databases">
        <title>Genomic Encyclopedia of Archaeal and Bacterial Type Strains, Phase II (KMG-II): from individual species to whole genera.</title>
        <authorList>
            <person name="Goeker M."/>
        </authorList>
    </citation>
    <scope>NUCLEOTIDE SEQUENCE [LARGE SCALE GENOMIC DNA]</scope>
    <source>
        <strain evidence="2 3">DSM 45184</strain>
    </source>
</reference>
<evidence type="ECO:0000256" key="1">
    <source>
        <dbReference type="SAM" id="Phobius"/>
    </source>
</evidence>
<gene>
    <name evidence="2" type="ORF">BC793_120106</name>
</gene>
<evidence type="ECO:0000313" key="2">
    <source>
        <dbReference type="EMBL" id="PWK40167.1"/>
    </source>
</evidence>
<evidence type="ECO:0000313" key="3">
    <source>
        <dbReference type="Proteomes" id="UP000245697"/>
    </source>
</evidence>
<dbReference type="Proteomes" id="UP000245697">
    <property type="component" value="Unassembled WGS sequence"/>
</dbReference>
<protein>
    <submittedName>
        <fullName evidence="2">Uncharacterized protein</fullName>
    </submittedName>
</protein>
<feature type="transmembrane region" description="Helical" evidence="1">
    <location>
        <begin position="55"/>
        <end position="75"/>
    </location>
</feature>
<proteinExistence type="predicted"/>
<keyword evidence="1" id="KW-0812">Transmembrane</keyword>
<dbReference type="PROSITE" id="PS51257">
    <property type="entry name" value="PROKAR_LIPOPROTEIN"/>
    <property type="match status" value="1"/>
</dbReference>
<keyword evidence="1" id="KW-1133">Transmembrane helix</keyword>
<name>A0A316F638_9ACTN</name>
<accession>A0A316F638</accession>
<feature type="transmembrane region" description="Helical" evidence="1">
    <location>
        <begin position="82"/>
        <end position="106"/>
    </location>
</feature>
<dbReference type="RefSeq" id="WP_109600149.1">
    <property type="nucleotide sequence ID" value="NZ_BONA01000074.1"/>
</dbReference>
<organism evidence="2 3">
    <name type="scientific">Actinoplanes xinjiangensis</name>
    <dbReference type="NCBI Taxonomy" id="512350"/>
    <lineage>
        <taxon>Bacteria</taxon>
        <taxon>Bacillati</taxon>
        <taxon>Actinomycetota</taxon>
        <taxon>Actinomycetes</taxon>
        <taxon>Micromonosporales</taxon>
        <taxon>Micromonosporaceae</taxon>
        <taxon>Actinoplanes</taxon>
    </lineage>
</organism>
<keyword evidence="1" id="KW-0472">Membrane</keyword>